<evidence type="ECO:0000256" key="3">
    <source>
        <dbReference type="ARBA" id="ARBA00009606"/>
    </source>
</evidence>
<evidence type="ECO:0000259" key="12">
    <source>
        <dbReference type="Pfam" id="PF12717"/>
    </source>
</evidence>
<dbReference type="PANTHER" id="PTHR14222:SF2">
    <property type="entry name" value="CONDENSIN COMPLEX SUBUNIT 1"/>
    <property type="match status" value="1"/>
</dbReference>
<evidence type="ECO:0000256" key="9">
    <source>
        <dbReference type="ARBA" id="ARBA00023306"/>
    </source>
</evidence>
<keyword evidence="5 10" id="KW-0132">Cell division</keyword>
<keyword evidence="6 10" id="KW-0498">Mitosis</keyword>
<evidence type="ECO:0000256" key="6">
    <source>
        <dbReference type="ARBA" id="ARBA00022776"/>
    </source>
</evidence>
<dbReference type="GO" id="GO:0010032">
    <property type="term" value="P:meiotic chromosome condensation"/>
    <property type="evidence" value="ECO:0007669"/>
    <property type="project" value="TreeGrafter"/>
</dbReference>
<protein>
    <recommendedName>
        <fullName evidence="10">Condensin complex subunit 1</fullName>
    </recommendedName>
</protein>
<dbReference type="InterPro" id="IPR007673">
    <property type="entry name" value="Condensin_cplx_su1"/>
</dbReference>
<feature type="compositionally biased region" description="Acidic residues" evidence="11">
    <location>
        <begin position="487"/>
        <end position="498"/>
    </location>
</feature>
<evidence type="ECO:0000256" key="11">
    <source>
        <dbReference type="SAM" id="MobiDB-lite"/>
    </source>
</evidence>
<keyword evidence="8" id="KW-0539">Nucleus</keyword>
<sequence>MSDFNLQEELLSLSSDPSIYHIPAELEVPSLSESSLDAHLSSAIESVINDPDALTHSSTITFDVFRSILKHADSASVGPSILVKTLDVITSGLTHHTNAVLTLTQPGADEDADAPMVHRSALEMWAFLLQWFITIGERGVGRPTDAVPRATKGKAAKKKAGPSGGATVFVWEDVLPGVLTTMHRALRLPTGRIWRTTSEREAFVGCFVKPAYQLCESEQHLKSNEIRLGIYKTICLAVKFHGHAFGAQTSIAQNLTYFEHLSEPMAELLAILEKEFDYPQLAEEVLRDVAGKSFAHNDAKGPRSFSKFLVRLAELSPRVVQKQMPLLLAHLDSEAHPMRMAIIEIIGLLIRDISASDEGDEEQKKKQVKRFFELLMERFLDLNSWVRCKVLQTLIKLCDLPTKFPKQRAQITELTIRSLEDKTSSARRYSIQLLCRLLETHPFGALHGGTLNLEEWQERYDKIRGELEKVDTIEMEKAKRDAGIVDSGDEGDEKENDADGQTQADNGDDEAEEAAGEDDDEGSSAESSKPMGKKARRKPRVSAADLAAVAAEQTSLDPALVTRLRLTKKYYADALRFINQIEGAIPTLCQLLVSTNKTEVLESMRFFRTAYEYNIQSADIGIKTMLHLIWTKDNNSTNSTEDGLDGRGIKASLIEVYRSLYFDVVPDLSPKQQVSRITKNMIERTYHATLAELTSLEELMRTMMVDGGVHNDVINKLWQVYSTDQEIPKPQRQGAIIILGMLAIAKREVVTERVDSLLKIGLGPLGMNDLVLARYTCIALQRLGGSAKKVKGSLADKTMRLPMDSPIFVKLQDIIESAPRSPLWFGMAEQAINTIYLLGEQPDLLCGQIIKNLTSKVFTPSSGSKSADETAGEDGNEGLGSPVEESLPVPPTPAKTIDMSAPTPFKMRRSESQDSVRDDHAGSFPLAQLVFVVGHVAIKHIVYLELVEREFKRRKDENAKQKAAAKTMEKDSNDLDAVAGNAEDDIGDLVASIREKELLYGDKSLLAVYGPMIAHICASPKRYRSPSLRQAAVLSLTKLMCVSAQFCEAHLLLLFKILETSRDPVVRSNIVIALGDIAVCFGSLIDDNSERLYQGLADPDPAVKKNTLMVLTHLILNGMIKVKGQLGEMAKCLEDPDPRISDLAKLFFTELSTKDNALYNNLQDVISHLSIGAHAVDEECFERTMRFIFTFIEKEKQAESIVEKLCQRFRLAIDERQWRDISFCLSLLPFKSERSMKKLIEGLPFYQDKLHEPVLYARFLEILQKARANKSPNKPETELNEFEAILAEHQAKGLEEQALEADVLKKTKAAKKRAAKRGGASDLPTRGSRARRNAAEDDDVEEEDEEEEEEEPVRASRSKVTVKAKPKRAPPKRGGRKKVVESEEEEDDFDGSE</sequence>
<keyword evidence="9 10" id="KW-0131">Cell cycle</keyword>
<feature type="compositionally biased region" description="Basic residues" evidence="11">
    <location>
        <begin position="1356"/>
        <end position="1377"/>
    </location>
</feature>
<name>A0AAD9L7W1_PAPLA</name>
<feature type="region of interest" description="Disordered" evidence="11">
    <location>
        <begin position="858"/>
        <end position="919"/>
    </location>
</feature>
<dbReference type="GO" id="GO:0000779">
    <property type="term" value="C:condensed chromosome, centromeric region"/>
    <property type="evidence" value="ECO:0007669"/>
    <property type="project" value="TreeGrafter"/>
</dbReference>
<dbReference type="InterPro" id="IPR024324">
    <property type="entry name" value="Condensin_cplx_su1_N"/>
</dbReference>
<gene>
    <name evidence="14" type="ORF">DB88DRAFT_481382</name>
</gene>
<dbReference type="InterPro" id="IPR016024">
    <property type="entry name" value="ARM-type_fold"/>
</dbReference>
<comment type="similarity">
    <text evidence="3 10">Belongs to the CND1 (condensin subunit 1) family.</text>
</comment>
<keyword evidence="4" id="KW-0158">Chromosome</keyword>
<keyword evidence="15" id="KW-1185">Reference proteome</keyword>
<keyword evidence="7 10" id="KW-0226">DNA condensation</keyword>
<dbReference type="GO" id="GO:0007076">
    <property type="term" value="P:mitotic chromosome condensation"/>
    <property type="evidence" value="ECO:0007669"/>
    <property type="project" value="InterPro"/>
</dbReference>
<accession>A0AAD9L7W1</accession>
<organism evidence="14 15">
    <name type="scientific">Papiliotrema laurentii</name>
    <name type="common">Cryptococcus laurentii</name>
    <dbReference type="NCBI Taxonomy" id="5418"/>
    <lineage>
        <taxon>Eukaryota</taxon>
        <taxon>Fungi</taxon>
        <taxon>Dikarya</taxon>
        <taxon>Basidiomycota</taxon>
        <taxon>Agaricomycotina</taxon>
        <taxon>Tremellomycetes</taxon>
        <taxon>Tremellales</taxon>
        <taxon>Rhynchogastremaceae</taxon>
        <taxon>Papiliotrema</taxon>
    </lineage>
</organism>
<evidence type="ECO:0000256" key="2">
    <source>
        <dbReference type="ARBA" id="ARBA00004286"/>
    </source>
</evidence>
<dbReference type="InterPro" id="IPR032682">
    <property type="entry name" value="Cnd1_C"/>
</dbReference>
<feature type="compositionally biased region" description="Acidic residues" evidence="11">
    <location>
        <begin position="1336"/>
        <end position="1351"/>
    </location>
</feature>
<evidence type="ECO:0000256" key="10">
    <source>
        <dbReference type="PIRNR" id="PIRNR017127"/>
    </source>
</evidence>
<proteinExistence type="inferred from homology"/>
<dbReference type="GO" id="GO:0005634">
    <property type="term" value="C:nucleus"/>
    <property type="evidence" value="ECO:0007669"/>
    <property type="project" value="UniProtKB-SubCell"/>
</dbReference>
<reference evidence="14" key="1">
    <citation type="submission" date="2023-02" db="EMBL/GenBank/DDBJ databases">
        <title>Identification and recombinant expression of a fungal hydrolase from Papiliotrema laurentii that hydrolyzes apple cutin and clears colloidal polyester polyurethane.</title>
        <authorList>
            <consortium name="DOE Joint Genome Institute"/>
            <person name="Roman V.A."/>
            <person name="Bojanowski C."/>
            <person name="Crable B.R."/>
            <person name="Wagner D.N."/>
            <person name="Hung C.S."/>
            <person name="Nadeau L.J."/>
            <person name="Schratz L."/>
            <person name="Haridas S."/>
            <person name="Pangilinan J."/>
            <person name="Lipzen A."/>
            <person name="Na H."/>
            <person name="Yan M."/>
            <person name="Ng V."/>
            <person name="Grigoriev I.V."/>
            <person name="Spatafora J.W."/>
            <person name="Barlow D."/>
            <person name="Biffinger J."/>
            <person name="Kelley-Loughnane N."/>
            <person name="Varaljay V.A."/>
            <person name="Crookes-Goodson W.J."/>
        </authorList>
    </citation>
    <scope>NUCLEOTIDE SEQUENCE</scope>
    <source>
        <strain evidence="14">5307AH</strain>
    </source>
</reference>
<evidence type="ECO:0000256" key="1">
    <source>
        <dbReference type="ARBA" id="ARBA00004123"/>
    </source>
</evidence>
<evidence type="ECO:0000256" key="5">
    <source>
        <dbReference type="ARBA" id="ARBA00022618"/>
    </source>
</evidence>
<evidence type="ECO:0000313" key="14">
    <source>
        <dbReference type="EMBL" id="KAK1926303.1"/>
    </source>
</evidence>
<dbReference type="Proteomes" id="UP001182556">
    <property type="component" value="Unassembled WGS sequence"/>
</dbReference>
<dbReference type="InterPro" id="IPR026971">
    <property type="entry name" value="CND1/NCAPD3"/>
</dbReference>
<dbReference type="GO" id="GO:0042393">
    <property type="term" value="F:histone binding"/>
    <property type="evidence" value="ECO:0007669"/>
    <property type="project" value="TreeGrafter"/>
</dbReference>
<evidence type="ECO:0000256" key="7">
    <source>
        <dbReference type="ARBA" id="ARBA00023067"/>
    </source>
</evidence>
<comment type="caution">
    <text evidence="14">The sequence shown here is derived from an EMBL/GenBank/DDBJ whole genome shotgun (WGS) entry which is preliminary data.</text>
</comment>
<feature type="region of interest" description="Disordered" evidence="11">
    <location>
        <begin position="478"/>
        <end position="540"/>
    </location>
</feature>
<dbReference type="PIRSF" id="PIRSF017127">
    <property type="entry name" value="Condensin_D2"/>
    <property type="match status" value="1"/>
</dbReference>
<feature type="region of interest" description="Disordered" evidence="11">
    <location>
        <begin position="1310"/>
        <end position="1393"/>
    </location>
</feature>
<comment type="subcellular location">
    <subcellularLocation>
        <location evidence="2">Chromosome</location>
    </subcellularLocation>
    <subcellularLocation>
        <location evidence="1">Nucleus</location>
    </subcellularLocation>
</comment>
<dbReference type="EMBL" id="JAODAN010000002">
    <property type="protein sequence ID" value="KAK1926303.1"/>
    <property type="molecule type" value="Genomic_DNA"/>
</dbReference>
<dbReference type="InterPro" id="IPR011989">
    <property type="entry name" value="ARM-like"/>
</dbReference>
<evidence type="ECO:0000256" key="4">
    <source>
        <dbReference type="ARBA" id="ARBA00022454"/>
    </source>
</evidence>
<dbReference type="Pfam" id="PF12717">
    <property type="entry name" value="Cnd1"/>
    <property type="match status" value="1"/>
</dbReference>
<dbReference type="Gene3D" id="1.25.10.10">
    <property type="entry name" value="Leucine-rich Repeat Variant"/>
    <property type="match status" value="2"/>
</dbReference>
<feature type="domain" description="Condensin complex subunit 1 C-terminal" evidence="12">
    <location>
        <begin position="1065"/>
        <end position="1226"/>
    </location>
</feature>
<dbReference type="GO" id="GO:0051301">
    <property type="term" value="P:cell division"/>
    <property type="evidence" value="ECO:0007669"/>
    <property type="project" value="UniProtKB-KW"/>
</dbReference>
<dbReference type="PANTHER" id="PTHR14222">
    <property type="entry name" value="CONDENSIN"/>
    <property type="match status" value="1"/>
</dbReference>
<feature type="compositionally biased region" description="Acidic residues" evidence="11">
    <location>
        <begin position="506"/>
        <end position="523"/>
    </location>
</feature>
<dbReference type="Pfam" id="PF12922">
    <property type="entry name" value="Cnd1_N"/>
    <property type="match status" value="1"/>
</dbReference>
<feature type="compositionally biased region" description="Basic residues" evidence="11">
    <location>
        <begin position="531"/>
        <end position="540"/>
    </location>
</feature>
<evidence type="ECO:0000259" key="13">
    <source>
        <dbReference type="Pfam" id="PF12922"/>
    </source>
</evidence>
<comment type="function">
    <text evidence="10">Regulatory subunit of the condensin complex, a complex required for conversion of interphase chromatin into mitotic-like condense chromosomes. The condensin complex probably introduces positive supercoils into relaxed DNA in the presence of type I topoisomerases and converts nicked DNA into positive knotted forms in the presence of type II topoisomerases.</text>
</comment>
<evidence type="ECO:0000256" key="8">
    <source>
        <dbReference type="ARBA" id="ARBA00023242"/>
    </source>
</evidence>
<feature type="compositionally biased region" description="Basic and acidic residues" evidence="11">
    <location>
        <begin position="908"/>
        <end position="919"/>
    </location>
</feature>
<dbReference type="SUPFAM" id="SSF48371">
    <property type="entry name" value="ARM repeat"/>
    <property type="match status" value="1"/>
</dbReference>
<feature type="compositionally biased region" description="Acidic residues" evidence="11">
    <location>
        <begin position="1382"/>
        <end position="1393"/>
    </location>
</feature>
<dbReference type="Pfam" id="PF20168">
    <property type="entry name" value="PDS5"/>
    <property type="match status" value="1"/>
</dbReference>
<dbReference type="GO" id="GO:0000796">
    <property type="term" value="C:condensin complex"/>
    <property type="evidence" value="ECO:0007669"/>
    <property type="project" value="TreeGrafter"/>
</dbReference>
<evidence type="ECO:0000313" key="15">
    <source>
        <dbReference type="Proteomes" id="UP001182556"/>
    </source>
</evidence>
<feature type="domain" description="Condensin complex subunit 1 N-terminal" evidence="13">
    <location>
        <begin position="81"/>
        <end position="247"/>
    </location>
</feature>